<dbReference type="GO" id="GO:0016491">
    <property type="term" value="F:oxidoreductase activity"/>
    <property type="evidence" value="ECO:0007669"/>
    <property type="project" value="UniProtKB-KW"/>
</dbReference>
<evidence type="ECO:0000256" key="3">
    <source>
        <dbReference type="ARBA" id="ARBA00023002"/>
    </source>
</evidence>
<dbReference type="GO" id="GO:0016117">
    <property type="term" value="P:carotenoid biosynthetic process"/>
    <property type="evidence" value="ECO:0007669"/>
    <property type="project" value="UniProtKB-KW"/>
</dbReference>
<dbReference type="InterPro" id="IPR014105">
    <property type="entry name" value="Carotenoid/retinoid_OxRdtase"/>
</dbReference>
<dbReference type="InterPro" id="IPR036188">
    <property type="entry name" value="FAD/NAD-bd_sf"/>
</dbReference>
<dbReference type="Proteomes" id="UP000199589">
    <property type="component" value="Unassembled WGS sequence"/>
</dbReference>
<keyword evidence="11" id="KW-0472">Membrane</keyword>
<reference evidence="14" key="1">
    <citation type="submission" date="2016-10" db="EMBL/GenBank/DDBJ databases">
        <authorList>
            <person name="Varghese N."/>
            <person name="Submissions S."/>
        </authorList>
    </citation>
    <scope>NUCLEOTIDE SEQUENCE [LARGE SCALE GENOMIC DNA]</scope>
    <source>
        <strain evidence="14">DSM 16108</strain>
    </source>
</reference>
<organism evidence="13 14">
    <name type="scientific">Marinilactibacillus piezotolerans</name>
    <dbReference type="NCBI Taxonomy" id="258723"/>
    <lineage>
        <taxon>Bacteria</taxon>
        <taxon>Bacillati</taxon>
        <taxon>Bacillota</taxon>
        <taxon>Bacilli</taxon>
        <taxon>Lactobacillales</taxon>
        <taxon>Carnobacteriaceae</taxon>
        <taxon>Marinilactibacillus</taxon>
    </lineage>
</organism>
<dbReference type="RefSeq" id="WP_091897256.1">
    <property type="nucleotide sequence ID" value="NZ_FOSJ01000018.1"/>
</dbReference>
<evidence type="ECO:0000313" key="13">
    <source>
        <dbReference type="EMBL" id="SFK25784.1"/>
    </source>
</evidence>
<keyword evidence="14" id="KW-1185">Reference proteome</keyword>
<evidence type="ECO:0000256" key="9">
    <source>
        <dbReference type="ARBA" id="ARBA00048532"/>
    </source>
</evidence>
<dbReference type="PANTHER" id="PTHR43734:SF7">
    <property type="entry name" value="4,4'-DIAPONEUROSPORENE OXYGENASE"/>
    <property type="match status" value="1"/>
</dbReference>
<protein>
    <recommendedName>
        <fullName evidence="6">4,4'-diaponeurosporene oxygenase</fullName>
    </recommendedName>
    <alternativeName>
        <fullName evidence="7">4,4'-diaponeurosporene oxidase</fullName>
    </alternativeName>
    <alternativeName>
        <fullName evidence="8">Carotenoid oxidase</fullName>
    </alternativeName>
</protein>
<gene>
    <name evidence="13" type="ORF">SAMN04488569_101841</name>
</gene>
<feature type="domain" description="Amine oxidase" evidence="12">
    <location>
        <begin position="19"/>
        <end position="491"/>
    </location>
</feature>
<dbReference type="Pfam" id="PF01593">
    <property type="entry name" value="Amino_oxidase"/>
    <property type="match status" value="1"/>
</dbReference>
<proteinExistence type="inferred from homology"/>
<evidence type="ECO:0000259" key="12">
    <source>
        <dbReference type="Pfam" id="PF01593"/>
    </source>
</evidence>
<evidence type="ECO:0000256" key="2">
    <source>
        <dbReference type="ARBA" id="ARBA00022746"/>
    </source>
</evidence>
<sequence length="502" mass="57136">MEGVQPSKQKSIAVIGGGLGGISAAIALAQSGYKIDLYEKNEHIGGKLNRLEREGYGFDLGPSILTMPFIFERLFLVSGKRMEDYIPIQKLNLQWRSFFTDGTTIDLYEKLSDMIKANPYLNEQDLIEYRKFLEYSKSLYEVTEKGYFNKGLDTLGDVLKFHGPLSALKDFDVFSTMSSAIEKRITNLHMQEMLKYYIKYVGSSADNAPAIMNMLAYMQHDQGLWYIPGGMHKLGEGLRTLANEVGVSIHTGKEVVKLNNEQTKEIHSAELSDGSLVEADYFVSNMEVIPTYKYLLNEDKKMIEQLEQKFEPAASGMVLHLGVDRLYPQLAHHNFFFSDDSDRNYESVFQHHELPEDPTIYLVNVNKTDPAQAPAGHENIKVLPHIPYIQDKSFTDDEYAALRERVLVKLEKMGLTDLRKHIVFEDMWLPEDIQQTYYSNRGAIYGVTADKKLNNGFKHPKHSEHYDNLYFVGGSVNPGGGMPMVTLSGQQVRDMIVKKDYK</sequence>
<evidence type="ECO:0000256" key="7">
    <source>
        <dbReference type="ARBA" id="ARBA00041900"/>
    </source>
</evidence>
<evidence type="ECO:0000256" key="5">
    <source>
        <dbReference type="ARBA" id="ARBA00038194"/>
    </source>
</evidence>
<keyword evidence="3 10" id="KW-0560">Oxidoreductase</keyword>
<dbReference type="STRING" id="258723.GCA_900169305_00883"/>
<comment type="catalytic activity">
    <reaction evidence="9">
        <text>all-trans-4,4'-diaponeurosporene + 2 AH2 + 2 O2 = 4,4'-diaponeurosporenal + 2 A + 3 H2O</text>
        <dbReference type="Rhea" id="RHEA:56104"/>
        <dbReference type="ChEBI" id="CHEBI:13193"/>
        <dbReference type="ChEBI" id="CHEBI:15377"/>
        <dbReference type="ChEBI" id="CHEBI:15379"/>
        <dbReference type="ChEBI" id="CHEBI:17499"/>
        <dbReference type="ChEBI" id="CHEBI:62743"/>
        <dbReference type="ChEBI" id="CHEBI:79065"/>
    </reaction>
</comment>
<dbReference type="OrthoDB" id="9814556at2"/>
<keyword evidence="11" id="KW-0812">Transmembrane</keyword>
<evidence type="ECO:0000313" key="14">
    <source>
        <dbReference type="Proteomes" id="UP000199589"/>
    </source>
</evidence>
<dbReference type="EMBL" id="FOSJ01000018">
    <property type="protein sequence ID" value="SFK25784.1"/>
    <property type="molecule type" value="Genomic_DNA"/>
</dbReference>
<dbReference type="AlphaFoldDB" id="A0A1I3Y1R8"/>
<evidence type="ECO:0000256" key="6">
    <source>
        <dbReference type="ARBA" id="ARBA00039159"/>
    </source>
</evidence>
<dbReference type="InterPro" id="IPR002937">
    <property type="entry name" value="Amino_oxidase"/>
</dbReference>
<dbReference type="SUPFAM" id="SSF51905">
    <property type="entry name" value="FAD/NAD(P)-binding domain"/>
    <property type="match status" value="1"/>
</dbReference>
<dbReference type="NCBIfam" id="TIGR02734">
    <property type="entry name" value="crtI_fam"/>
    <property type="match status" value="1"/>
</dbReference>
<evidence type="ECO:0000256" key="8">
    <source>
        <dbReference type="ARBA" id="ARBA00042619"/>
    </source>
</evidence>
<evidence type="ECO:0000256" key="11">
    <source>
        <dbReference type="SAM" id="Phobius"/>
    </source>
</evidence>
<comment type="similarity">
    <text evidence="5">Belongs to the carotenoid/retinoid oxidoreductase family. CrtP subfamily.</text>
</comment>
<dbReference type="Gene3D" id="3.50.50.60">
    <property type="entry name" value="FAD/NAD(P)-binding domain"/>
    <property type="match status" value="2"/>
</dbReference>
<evidence type="ECO:0000256" key="4">
    <source>
        <dbReference type="ARBA" id="ARBA00037901"/>
    </source>
</evidence>
<comment type="cofactor">
    <cofactor evidence="1">
        <name>FAD</name>
        <dbReference type="ChEBI" id="CHEBI:57692"/>
    </cofactor>
</comment>
<name>A0A1I3Y1R8_9LACT</name>
<keyword evidence="2 10" id="KW-0125">Carotenoid biosynthesis</keyword>
<accession>A0A1I3Y1R8</accession>
<feature type="transmembrane region" description="Helical" evidence="11">
    <location>
        <begin position="12"/>
        <end position="33"/>
    </location>
</feature>
<comment type="pathway">
    <text evidence="4">Carotenoid biosynthesis; staphyloxanthin biosynthesis; staphyloxanthin from farnesyl diphosphate: step 3/5.</text>
</comment>
<keyword evidence="11" id="KW-1133">Transmembrane helix</keyword>
<evidence type="ECO:0000256" key="1">
    <source>
        <dbReference type="ARBA" id="ARBA00001974"/>
    </source>
</evidence>
<dbReference type="PANTHER" id="PTHR43734">
    <property type="entry name" value="PHYTOENE DESATURASE"/>
    <property type="match status" value="1"/>
</dbReference>
<evidence type="ECO:0000256" key="10">
    <source>
        <dbReference type="RuleBase" id="RU362075"/>
    </source>
</evidence>